<gene>
    <name evidence="1" type="ORF">BCR33DRAFT_724437</name>
</gene>
<keyword evidence="2" id="KW-1185">Reference proteome</keyword>
<name>A0A1Y2B6N2_9FUNG</name>
<protein>
    <submittedName>
        <fullName evidence="1">Uncharacterized protein</fullName>
    </submittedName>
</protein>
<evidence type="ECO:0000313" key="1">
    <source>
        <dbReference type="EMBL" id="ORY30127.1"/>
    </source>
</evidence>
<dbReference type="EMBL" id="MCGO01000084">
    <property type="protein sequence ID" value="ORY30127.1"/>
    <property type="molecule type" value="Genomic_DNA"/>
</dbReference>
<evidence type="ECO:0000313" key="2">
    <source>
        <dbReference type="Proteomes" id="UP000193642"/>
    </source>
</evidence>
<reference evidence="1 2" key="1">
    <citation type="submission" date="2016-07" db="EMBL/GenBank/DDBJ databases">
        <title>Pervasive Adenine N6-methylation of Active Genes in Fungi.</title>
        <authorList>
            <consortium name="DOE Joint Genome Institute"/>
            <person name="Mondo S.J."/>
            <person name="Dannebaum R.O."/>
            <person name="Kuo R.C."/>
            <person name="Labutti K."/>
            <person name="Haridas S."/>
            <person name="Kuo A."/>
            <person name="Salamov A."/>
            <person name="Ahrendt S.R."/>
            <person name="Lipzen A."/>
            <person name="Sullivan W."/>
            <person name="Andreopoulos W.B."/>
            <person name="Clum A."/>
            <person name="Lindquist E."/>
            <person name="Daum C."/>
            <person name="Ramamoorthy G.K."/>
            <person name="Gryganskyi A."/>
            <person name="Culley D."/>
            <person name="Magnuson J.K."/>
            <person name="James T.Y."/>
            <person name="O'Malley M.A."/>
            <person name="Stajich J.E."/>
            <person name="Spatafora J.W."/>
            <person name="Visel A."/>
            <person name="Grigoriev I.V."/>
        </authorList>
    </citation>
    <scope>NUCLEOTIDE SEQUENCE [LARGE SCALE GENOMIC DNA]</scope>
    <source>
        <strain evidence="1 2">JEL800</strain>
    </source>
</reference>
<dbReference type="OrthoDB" id="2437318at2759"/>
<comment type="caution">
    <text evidence="1">The sequence shown here is derived from an EMBL/GenBank/DDBJ whole genome shotgun (WGS) entry which is preliminary data.</text>
</comment>
<dbReference type="SUPFAM" id="SSF52096">
    <property type="entry name" value="ClpP/crotonase"/>
    <property type="match status" value="1"/>
</dbReference>
<sequence>MTFKAGSSRFNIALPSYQWKNGEMVVVNGSFAVQNRIHNGIKQSIAYTLQNPVNGRKETVDIPWAVTAGSVAETKALFPSASEFYARNCTKKSETHSMSITSGKEIKTMISPVWTSNGKLSNVYKGRDHSFFLLSDGKTGVWMISHFSPPNETEVMRWASDMTHGLKALEDHGATRLIIDVTNNGGGIICLGCAAAYFIAPWESKTCYRYDIRLTDPLVSLFKRAHEEASRNSSFDASVFNMTMYGRTSEAKAMLSPNELLSPGRTRVRGGVAGRYSNLFTLDHDCIQSLDMVTDATKFPQLKRGWKIKDIGLLSNGICGSTCSNFARTLRDKHHIASFTYAFEGGMVVDYAALTQPFSKEVDGAPTLESLEFPLGRARIPFFEVYPDYDKKGEMPAEWVIADSEYYVDGVSSLDYEGCGMLSQALLLSSRKTKKKTLILLFKSKYFG</sequence>
<dbReference type="InterPro" id="IPR029045">
    <property type="entry name" value="ClpP/crotonase-like_dom_sf"/>
</dbReference>
<organism evidence="1 2">
    <name type="scientific">Rhizoclosmatium globosum</name>
    <dbReference type="NCBI Taxonomy" id="329046"/>
    <lineage>
        <taxon>Eukaryota</taxon>
        <taxon>Fungi</taxon>
        <taxon>Fungi incertae sedis</taxon>
        <taxon>Chytridiomycota</taxon>
        <taxon>Chytridiomycota incertae sedis</taxon>
        <taxon>Chytridiomycetes</taxon>
        <taxon>Chytridiales</taxon>
        <taxon>Chytriomycetaceae</taxon>
        <taxon>Rhizoclosmatium</taxon>
    </lineage>
</organism>
<dbReference type="Gene3D" id="3.90.226.10">
    <property type="entry name" value="2-enoyl-CoA Hydratase, Chain A, domain 1"/>
    <property type="match status" value="1"/>
</dbReference>
<dbReference type="Proteomes" id="UP000193642">
    <property type="component" value="Unassembled WGS sequence"/>
</dbReference>
<proteinExistence type="predicted"/>
<dbReference type="PANTHER" id="PTHR37049:SF4">
    <property type="entry name" value="RHODANESE DOMAIN-CONTAINING PROTEIN"/>
    <property type="match status" value="1"/>
</dbReference>
<dbReference type="PANTHER" id="PTHR37049">
    <property type="entry name" value="PEPTIDASE S41 FAMILY PROTEIN"/>
    <property type="match status" value="1"/>
</dbReference>
<accession>A0A1Y2B6N2</accession>
<dbReference type="AlphaFoldDB" id="A0A1Y2B6N2"/>
<dbReference type="InterPro" id="IPR052766">
    <property type="entry name" value="S41A_metabolite_peptidase"/>
</dbReference>